<evidence type="ECO:0000313" key="1">
    <source>
        <dbReference type="EMBL" id="GFZ85320.1"/>
    </source>
</evidence>
<dbReference type="EMBL" id="BMIC01000002">
    <property type="protein sequence ID" value="GFZ85320.1"/>
    <property type="molecule type" value="Genomic_DNA"/>
</dbReference>
<dbReference type="RefSeq" id="WP_188605798.1">
    <property type="nucleotide sequence ID" value="NZ_BMIC01000002.1"/>
</dbReference>
<keyword evidence="2" id="KW-1185">Reference proteome</keyword>
<comment type="caution">
    <text evidence="1">The sequence shown here is derived from an EMBL/GenBank/DDBJ whole genome shotgun (WGS) entry which is preliminary data.</text>
</comment>
<dbReference type="AlphaFoldDB" id="A0A8J2XGT8"/>
<gene>
    <name evidence="1" type="ORF">GCM10011531_15600</name>
</gene>
<name>A0A8J2XGT8_9FLAO</name>
<organism evidence="1 2">
    <name type="scientific">Aquaticitalea lipolytica</name>
    <dbReference type="NCBI Taxonomy" id="1247562"/>
    <lineage>
        <taxon>Bacteria</taxon>
        <taxon>Pseudomonadati</taxon>
        <taxon>Bacteroidota</taxon>
        <taxon>Flavobacteriia</taxon>
        <taxon>Flavobacteriales</taxon>
        <taxon>Flavobacteriaceae</taxon>
        <taxon>Aquaticitalea</taxon>
    </lineage>
</organism>
<accession>A0A8J2XGT8</accession>
<evidence type="ECO:0000313" key="2">
    <source>
        <dbReference type="Proteomes" id="UP000598120"/>
    </source>
</evidence>
<sequence length="360" mass="42591">MLNKEIGSSFYLLDDCDNELIALKQNKIPMSFDKFTIYHTGRNAYLALLKEISNKQKINKIWLPSYFCHNVINNISNNFNNVDFYYINPFRLNAKLNIEQFANQEDVVILNNFWGLTTYSYNLNPNDKPIIIEDHSHGWLSKQCIKSKADYCISSIRKTYPIPLGGITWQPNSNFPLNFYENTTDKFAIKAWEKLNESMSQKRNFIKGNSENFNKIYLSLLEEGESFVSKSNSYTKPNDSITNYIKHFIDLDPNICKKNNLQYVYKHLKQSDHFKVIKRRGYIAFGLLLVFKDENLFYSFKSYMILNNIYPANLWPQNDLKSNWKHLFNIHVDFRYSLDDMKFIVETINNWNQKNYGQSN</sequence>
<reference evidence="1 2" key="1">
    <citation type="journal article" date="2014" name="Int. J. Syst. Evol. Microbiol.">
        <title>Complete genome sequence of Corynebacterium casei LMG S-19264T (=DSM 44701T), isolated from a smear-ripened cheese.</title>
        <authorList>
            <consortium name="US DOE Joint Genome Institute (JGI-PGF)"/>
            <person name="Walter F."/>
            <person name="Albersmeier A."/>
            <person name="Kalinowski J."/>
            <person name="Ruckert C."/>
        </authorList>
    </citation>
    <scope>NUCLEOTIDE SEQUENCE [LARGE SCALE GENOMIC DNA]</scope>
    <source>
        <strain evidence="1 2">CGMCC 1.15295</strain>
    </source>
</reference>
<protein>
    <submittedName>
        <fullName evidence="1">Uncharacterized protein</fullName>
    </submittedName>
</protein>
<proteinExistence type="predicted"/>
<dbReference type="Proteomes" id="UP000598120">
    <property type="component" value="Unassembled WGS sequence"/>
</dbReference>